<evidence type="ECO:0000313" key="2">
    <source>
        <dbReference type="EMBL" id="NUW41222.1"/>
    </source>
</evidence>
<reference evidence="2 3" key="1">
    <citation type="submission" date="2020-06" db="EMBL/GenBank/DDBJ databases">
        <authorList>
            <person name="Chanama M."/>
        </authorList>
    </citation>
    <scope>NUCLEOTIDE SEQUENCE [LARGE SCALE GENOMIC DNA]</scope>
    <source>
        <strain evidence="2 3">TBRC6557</strain>
    </source>
</reference>
<dbReference type="AlphaFoldDB" id="A0A7Y6MB10"/>
<dbReference type="InterPro" id="IPR021235">
    <property type="entry name" value="DUF2637"/>
</dbReference>
<accession>A0A7Y6MB10</accession>
<evidence type="ECO:0000313" key="3">
    <source>
        <dbReference type="Proteomes" id="UP000546126"/>
    </source>
</evidence>
<dbReference type="Proteomes" id="UP000546126">
    <property type="component" value="Unassembled WGS sequence"/>
</dbReference>
<keyword evidence="1" id="KW-0812">Transmembrane</keyword>
<keyword evidence="1" id="KW-0472">Membrane</keyword>
<proteinExistence type="predicted"/>
<gene>
    <name evidence="2" type="ORF">HT134_13875</name>
</gene>
<keyword evidence="3" id="KW-1185">Reference proteome</keyword>
<feature type="transmembrane region" description="Helical" evidence="1">
    <location>
        <begin position="24"/>
        <end position="45"/>
    </location>
</feature>
<sequence>MAGIAAVVSFRHMRHLALQHGEDLLAATPIPLAVDGTIVAASMSLLLASRYGSRGGFLPWALLILSSLASLGANIAVAEPTLIGRVIAGWPSLALIGAYEDADEPDQVLCPALLTS</sequence>
<comment type="caution">
    <text evidence="2">The sequence shown here is derived from an EMBL/GenBank/DDBJ whole genome shotgun (WGS) entry which is preliminary data.</text>
</comment>
<dbReference type="EMBL" id="JABWGO010000002">
    <property type="protein sequence ID" value="NUW41222.1"/>
    <property type="molecule type" value="Genomic_DNA"/>
</dbReference>
<dbReference type="Pfam" id="PF10935">
    <property type="entry name" value="DUF2637"/>
    <property type="match status" value="1"/>
</dbReference>
<protein>
    <submittedName>
        <fullName evidence="2">DUF2637 domain-containing protein</fullName>
    </submittedName>
</protein>
<keyword evidence="1" id="KW-1133">Transmembrane helix</keyword>
<organism evidence="2 3">
    <name type="scientific">Nonomuraea rhodomycinica</name>
    <dbReference type="NCBI Taxonomy" id="1712872"/>
    <lineage>
        <taxon>Bacteria</taxon>
        <taxon>Bacillati</taxon>
        <taxon>Actinomycetota</taxon>
        <taxon>Actinomycetes</taxon>
        <taxon>Streptosporangiales</taxon>
        <taxon>Streptosporangiaceae</taxon>
        <taxon>Nonomuraea</taxon>
    </lineage>
</organism>
<evidence type="ECO:0000256" key="1">
    <source>
        <dbReference type="SAM" id="Phobius"/>
    </source>
</evidence>
<feature type="transmembrane region" description="Helical" evidence="1">
    <location>
        <begin position="57"/>
        <end position="77"/>
    </location>
</feature>
<name>A0A7Y6MB10_9ACTN</name>